<organism evidence="7 8">
    <name type="scientific">Dyadobacter beijingensis</name>
    <dbReference type="NCBI Taxonomy" id="365489"/>
    <lineage>
        <taxon>Bacteria</taxon>
        <taxon>Pseudomonadati</taxon>
        <taxon>Bacteroidota</taxon>
        <taxon>Cytophagia</taxon>
        <taxon>Cytophagales</taxon>
        <taxon>Spirosomataceae</taxon>
        <taxon>Dyadobacter</taxon>
    </lineage>
</organism>
<keyword evidence="2" id="KW-1277">Toxin-antitoxin system</keyword>
<evidence type="ECO:0000256" key="4">
    <source>
        <dbReference type="ARBA" id="ARBA00022741"/>
    </source>
</evidence>
<keyword evidence="8" id="KW-1185">Reference proteome</keyword>
<comment type="similarity">
    <text evidence="6">Belongs to the HepT RNase toxin family.</text>
</comment>
<evidence type="ECO:0008006" key="9">
    <source>
        <dbReference type="Google" id="ProtNLM"/>
    </source>
</evidence>
<accession>A0ABQ2ICH5</accession>
<evidence type="ECO:0000256" key="2">
    <source>
        <dbReference type="ARBA" id="ARBA00022649"/>
    </source>
</evidence>
<evidence type="ECO:0000313" key="8">
    <source>
        <dbReference type="Proteomes" id="UP000632339"/>
    </source>
</evidence>
<comment type="caution">
    <text evidence="7">The sequence shown here is derived from an EMBL/GenBank/DDBJ whole genome shotgun (WGS) entry which is preliminary data.</text>
</comment>
<keyword evidence="1" id="KW-0597">Phosphoprotein</keyword>
<dbReference type="PANTHER" id="PTHR34139:SF1">
    <property type="entry name" value="RNASE MJ1380-RELATED"/>
    <property type="match status" value="1"/>
</dbReference>
<dbReference type="Pfam" id="PF01934">
    <property type="entry name" value="HepT-like"/>
    <property type="match status" value="1"/>
</dbReference>
<dbReference type="Proteomes" id="UP000632339">
    <property type="component" value="Unassembled WGS sequence"/>
</dbReference>
<protein>
    <recommendedName>
        <fullName evidence="9">DUF86 domain-containing protein</fullName>
    </recommendedName>
</protein>
<evidence type="ECO:0000256" key="5">
    <source>
        <dbReference type="ARBA" id="ARBA00022801"/>
    </source>
</evidence>
<gene>
    <name evidence="7" type="ORF">GCM10010967_44230</name>
</gene>
<dbReference type="PANTHER" id="PTHR34139">
    <property type="entry name" value="UPF0331 PROTEIN MJ0127"/>
    <property type="match status" value="1"/>
</dbReference>
<dbReference type="EMBL" id="BMLI01000002">
    <property type="protein sequence ID" value="GGN04429.1"/>
    <property type="molecule type" value="Genomic_DNA"/>
</dbReference>
<keyword evidence="5" id="KW-0378">Hydrolase</keyword>
<evidence type="ECO:0000256" key="1">
    <source>
        <dbReference type="ARBA" id="ARBA00022553"/>
    </source>
</evidence>
<evidence type="ECO:0000256" key="6">
    <source>
        <dbReference type="ARBA" id="ARBA00024207"/>
    </source>
</evidence>
<name>A0ABQ2ICH5_9BACT</name>
<dbReference type="InterPro" id="IPR051813">
    <property type="entry name" value="HepT_RNase_toxin"/>
</dbReference>
<keyword evidence="4" id="KW-0547">Nucleotide-binding</keyword>
<sequence length="134" mass="15569">MLESMGKIEIYTQHLTTAIDFFQKDDQMQFNASLLLLINIGEQANRLSEEIKSRYSHIPFQQIRGIRNRVAHDYTGIDYELVFDIVNKDLTILKPRISDLLRAEIASGNFDIQELKAAQDSQFYKHIDFKSFAP</sequence>
<evidence type="ECO:0000313" key="7">
    <source>
        <dbReference type="EMBL" id="GGN04429.1"/>
    </source>
</evidence>
<dbReference type="InterPro" id="IPR008201">
    <property type="entry name" value="HepT-like"/>
</dbReference>
<dbReference type="Gene3D" id="1.20.120.580">
    <property type="entry name" value="bsu32300-like"/>
    <property type="match status" value="1"/>
</dbReference>
<keyword evidence="3" id="KW-0540">Nuclease</keyword>
<reference evidence="8" key="1">
    <citation type="journal article" date="2019" name="Int. J. Syst. Evol. Microbiol.">
        <title>The Global Catalogue of Microorganisms (GCM) 10K type strain sequencing project: providing services to taxonomists for standard genome sequencing and annotation.</title>
        <authorList>
            <consortium name="The Broad Institute Genomics Platform"/>
            <consortium name="The Broad Institute Genome Sequencing Center for Infectious Disease"/>
            <person name="Wu L."/>
            <person name="Ma J."/>
        </authorList>
    </citation>
    <scope>NUCLEOTIDE SEQUENCE [LARGE SCALE GENOMIC DNA]</scope>
    <source>
        <strain evidence="8">CGMCC 1.6375</strain>
    </source>
</reference>
<dbReference type="InterPro" id="IPR037038">
    <property type="entry name" value="HepT-like_sf"/>
</dbReference>
<evidence type="ECO:0000256" key="3">
    <source>
        <dbReference type="ARBA" id="ARBA00022722"/>
    </source>
</evidence>
<proteinExistence type="inferred from homology"/>